<evidence type="ECO:0000256" key="3">
    <source>
        <dbReference type="SAM" id="SignalP"/>
    </source>
</evidence>
<evidence type="ECO:0000256" key="2">
    <source>
        <dbReference type="SAM" id="Phobius"/>
    </source>
</evidence>
<evidence type="ECO:0000256" key="1">
    <source>
        <dbReference type="SAM" id="MobiDB-lite"/>
    </source>
</evidence>
<dbReference type="RefSeq" id="XP_005775253.1">
    <property type="nucleotide sequence ID" value="XM_005775196.1"/>
</dbReference>
<feature type="chain" id="PRO_5044252155" evidence="3">
    <location>
        <begin position="17"/>
        <end position="374"/>
    </location>
</feature>
<dbReference type="PaxDb" id="2903-EOD22824"/>
<feature type="signal peptide" evidence="3">
    <location>
        <begin position="1"/>
        <end position="16"/>
    </location>
</feature>
<dbReference type="HOGENOM" id="CLU_740661_0_0_1"/>
<proteinExistence type="predicted"/>
<feature type="transmembrane region" description="Helical" evidence="2">
    <location>
        <begin position="184"/>
        <end position="203"/>
    </location>
</feature>
<reference evidence="5" key="1">
    <citation type="journal article" date="2013" name="Nature">
        <title>Pan genome of the phytoplankton Emiliania underpins its global distribution.</title>
        <authorList>
            <person name="Read B.A."/>
            <person name="Kegel J."/>
            <person name="Klute M.J."/>
            <person name="Kuo A."/>
            <person name="Lefebvre S.C."/>
            <person name="Maumus F."/>
            <person name="Mayer C."/>
            <person name="Miller J."/>
            <person name="Monier A."/>
            <person name="Salamov A."/>
            <person name="Young J."/>
            <person name="Aguilar M."/>
            <person name="Claverie J.M."/>
            <person name="Frickenhaus S."/>
            <person name="Gonzalez K."/>
            <person name="Herman E.K."/>
            <person name="Lin Y.C."/>
            <person name="Napier J."/>
            <person name="Ogata H."/>
            <person name="Sarno A.F."/>
            <person name="Shmutz J."/>
            <person name="Schroeder D."/>
            <person name="de Vargas C."/>
            <person name="Verret F."/>
            <person name="von Dassow P."/>
            <person name="Valentin K."/>
            <person name="Van de Peer Y."/>
            <person name="Wheeler G."/>
            <person name="Dacks J.B."/>
            <person name="Delwiche C.F."/>
            <person name="Dyhrman S.T."/>
            <person name="Glockner G."/>
            <person name="John U."/>
            <person name="Richards T."/>
            <person name="Worden A.Z."/>
            <person name="Zhang X."/>
            <person name="Grigoriev I.V."/>
            <person name="Allen A.E."/>
            <person name="Bidle K."/>
            <person name="Borodovsky M."/>
            <person name="Bowler C."/>
            <person name="Brownlee C."/>
            <person name="Cock J.M."/>
            <person name="Elias M."/>
            <person name="Gladyshev V.N."/>
            <person name="Groth M."/>
            <person name="Guda C."/>
            <person name="Hadaegh A."/>
            <person name="Iglesias-Rodriguez M.D."/>
            <person name="Jenkins J."/>
            <person name="Jones B.M."/>
            <person name="Lawson T."/>
            <person name="Leese F."/>
            <person name="Lindquist E."/>
            <person name="Lobanov A."/>
            <person name="Lomsadze A."/>
            <person name="Malik S.B."/>
            <person name="Marsh M.E."/>
            <person name="Mackinder L."/>
            <person name="Mock T."/>
            <person name="Mueller-Roeber B."/>
            <person name="Pagarete A."/>
            <person name="Parker M."/>
            <person name="Probert I."/>
            <person name="Quesneville H."/>
            <person name="Raines C."/>
            <person name="Rensing S.A."/>
            <person name="Riano-Pachon D.M."/>
            <person name="Richier S."/>
            <person name="Rokitta S."/>
            <person name="Shiraiwa Y."/>
            <person name="Soanes D.M."/>
            <person name="van der Giezen M."/>
            <person name="Wahlund T.M."/>
            <person name="Williams B."/>
            <person name="Wilson W."/>
            <person name="Wolfe G."/>
            <person name="Wurch L.L."/>
        </authorList>
    </citation>
    <scope>NUCLEOTIDE SEQUENCE</scope>
</reference>
<keyword evidence="2" id="KW-1133">Transmembrane helix</keyword>
<accession>A0A0D3JH39</accession>
<feature type="transmembrane region" description="Helical" evidence="2">
    <location>
        <begin position="327"/>
        <end position="348"/>
    </location>
</feature>
<evidence type="ECO:0000313" key="4">
    <source>
        <dbReference type="EnsemblProtists" id="EOD22824"/>
    </source>
</evidence>
<feature type="transmembrane region" description="Helical" evidence="2">
    <location>
        <begin position="241"/>
        <end position="261"/>
    </location>
</feature>
<dbReference type="GeneID" id="17268371"/>
<dbReference type="Proteomes" id="UP000013827">
    <property type="component" value="Unassembled WGS sequence"/>
</dbReference>
<keyword evidence="2" id="KW-0812">Transmembrane</keyword>
<keyword evidence="2" id="KW-0472">Membrane</keyword>
<protein>
    <submittedName>
        <fullName evidence="4">Uncharacterized protein</fullName>
    </submittedName>
</protein>
<keyword evidence="3" id="KW-0732">Signal</keyword>
<feature type="compositionally biased region" description="Basic and acidic residues" evidence="1">
    <location>
        <begin position="353"/>
        <end position="366"/>
    </location>
</feature>
<keyword evidence="5" id="KW-1185">Reference proteome</keyword>
<name>A0A0D3JH39_EMIH1</name>
<reference evidence="4" key="2">
    <citation type="submission" date="2024-10" db="UniProtKB">
        <authorList>
            <consortium name="EnsemblProtists"/>
        </authorList>
    </citation>
    <scope>IDENTIFICATION</scope>
</reference>
<organism evidence="4 5">
    <name type="scientific">Emiliania huxleyi (strain CCMP1516)</name>
    <dbReference type="NCBI Taxonomy" id="280463"/>
    <lineage>
        <taxon>Eukaryota</taxon>
        <taxon>Haptista</taxon>
        <taxon>Haptophyta</taxon>
        <taxon>Prymnesiophyceae</taxon>
        <taxon>Isochrysidales</taxon>
        <taxon>Noelaerhabdaceae</taxon>
        <taxon>Emiliania</taxon>
    </lineage>
</organism>
<feature type="transmembrane region" description="Helical" evidence="2">
    <location>
        <begin position="143"/>
        <end position="164"/>
    </location>
</feature>
<dbReference type="EnsemblProtists" id="EOD22824">
    <property type="protein sequence ID" value="EOD22824"/>
    <property type="gene ID" value="EMIHUDRAFT_95445"/>
</dbReference>
<dbReference type="AlphaFoldDB" id="A0A0D3JH39"/>
<dbReference type="KEGG" id="ehx:EMIHUDRAFT_95445"/>
<sequence length="374" mass="41190">MMLLLLPLLPASCPHARWVVNRVRRKAQAESALLLLSSDAALQLAGRVAVWREQVVRVMEADAKEEKAEAKARQRERVAAILARTDDAGAGAGPAGVEEALNCWEEGAYEAEMMEALAALAASKSELQARLKRNLYAIHEKELTFYIQNCRALGTISVFLAIFANGSFYGRYAANYRVPDSSFLQVWNVFTMLAMMLELVVVCKTTQLTIFMPGLSLRGPEGSVSRAVGIMREEHEKVVRFFGAGILCFVFSAMCQCWILFGFYDKDYCVAAGGRWVEDGDLPLRPGTPRCDFNATPPSSPPSSEAECPGWQVVCDLWGRGYSTDQYLALPLIGLLGLSLVAMAHVTCRLRREVPPPRRHPNEDRGGGGVRRSG</sequence>
<feature type="region of interest" description="Disordered" evidence="1">
    <location>
        <begin position="353"/>
        <end position="374"/>
    </location>
</feature>
<evidence type="ECO:0000313" key="5">
    <source>
        <dbReference type="Proteomes" id="UP000013827"/>
    </source>
</evidence>